<evidence type="ECO:0000313" key="2">
    <source>
        <dbReference type="EMBL" id="PJZ25944.1"/>
    </source>
</evidence>
<dbReference type="InterPro" id="IPR009875">
    <property type="entry name" value="PilZ_domain"/>
</dbReference>
<sequence length="425" mass="49643">MAVGRSDTLQELITILETMFGETIIGSDINLVKHLFYSLKADQREFPFDYEGEKLTSVVEEVSEDTLVLYVPYLQPKGILRAKISFEILNILYQFEVVLLDFWEDHVRVKIPSELQAAAFRKNLRVAVDDLFMNYVILYRSLSGGERELGKNLSVEQRFFHLMKEIKKDNPSLKLINLMVTEYILGISKDYEIVFFGPGNDGGFFGDFVKKYNRSIYVPDCSLIKSYIGEEKDPYLANFRDEYLSLIQTRGQAKADEFFRELQKEEVRNFLISYIVTPIRLFNDPIGYVKVFSTAMDKFSIVQQQALYIEELGDILTYALTKVYIRQENFRNEKAVTRILDISMNGLLFEIEDGRTFNYLKQHNIIKMFIPISERNLVLRGEVVRFLEVGNGKYQLGVNFFDSNPDDMVFLQHYIFSKKMRILFE</sequence>
<organism evidence="2 3">
    <name type="scientific">Leptospira hartskeerlii</name>
    <dbReference type="NCBI Taxonomy" id="2023177"/>
    <lineage>
        <taxon>Bacteria</taxon>
        <taxon>Pseudomonadati</taxon>
        <taxon>Spirochaetota</taxon>
        <taxon>Spirochaetia</taxon>
        <taxon>Leptospirales</taxon>
        <taxon>Leptospiraceae</taxon>
        <taxon>Leptospira</taxon>
    </lineage>
</organism>
<accession>A0A2M9XE71</accession>
<evidence type="ECO:0000259" key="1">
    <source>
        <dbReference type="Pfam" id="PF07238"/>
    </source>
</evidence>
<reference evidence="2 3" key="1">
    <citation type="submission" date="2017-07" db="EMBL/GenBank/DDBJ databases">
        <title>Leptospira spp. isolated from tropical soils.</title>
        <authorList>
            <person name="Thibeaux R."/>
            <person name="Iraola G."/>
            <person name="Ferres I."/>
            <person name="Bierque E."/>
            <person name="Girault D."/>
            <person name="Soupe-Gilbert M.-E."/>
            <person name="Picardeau M."/>
            <person name="Goarant C."/>
        </authorList>
    </citation>
    <scope>NUCLEOTIDE SEQUENCE [LARGE SCALE GENOMIC DNA]</scope>
    <source>
        <strain evidence="2 3">MCA1-C-A1</strain>
    </source>
</reference>
<dbReference type="InterPro" id="IPR011471">
    <property type="entry name" value="DUF1577"/>
</dbReference>
<keyword evidence="3" id="KW-1185">Reference proteome</keyword>
<dbReference type="EMBL" id="NPDN01000004">
    <property type="protein sequence ID" value="PJZ25944.1"/>
    <property type="molecule type" value="Genomic_DNA"/>
</dbReference>
<evidence type="ECO:0000313" key="3">
    <source>
        <dbReference type="Proteomes" id="UP000232196"/>
    </source>
</evidence>
<gene>
    <name evidence="2" type="ORF">CH357_08585</name>
</gene>
<dbReference type="OrthoDB" id="336193at2"/>
<feature type="domain" description="PilZ" evidence="1">
    <location>
        <begin position="332"/>
        <end position="416"/>
    </location>
</feature>
<dbReference type="SUPFAM" id="SSF141371">
    <property type="entry name" value="PilZ domain-like"/>
    <property type="match status" value="1"/>
</dbReference>
<dbReference type="RefSeq" id="WP_100706579.1">
    <property type="nucleotide sequence ID" value="NZ_NPDL01000001.1"/>
</dbReference>
<name>A0A2M9XE71_9LEPT</name>
<protein>
    <recommendedName>
        <fullName evidence="1">PilZ domain-containing protein</fullName>
    </recommendedName>
</protein>
<dbReference type="AlphaFoldDB" id="A0A2M9XE71"/>
<dbReference type="Pfam" id="PF07238">
    <property type="entry name" value="PilZ"/>
    <property type="match status" value="1"/>
</dbReference>
<comment type="caution">
    <text evidence="2">The sequence shown here is derived from an EMBL/GenBank/DDBJ whole genome shotgun (WGS) entry which is preliminary data.</text>
</comment>
<dbReference type="Proteomes" id="UP000232196">
    <property type="component" value="Unassembled WGS sequence"/>
</dbReference>
<proteinExistence type="predicted"/>
<dbReference type="Gene3D" id="2.40.10.220">
    <property type="entry name" value="predicted glycosyltransferase like domains"/>
    <property type="match status" value="1"/>
</dbReference>
<dbReference type="Pfam" id="PF07614">
    <property type="entry name" value="DUF1577"/>
    <property type="match status" value="1"/>
</dbReference>
<dbReference type="GO" id="GO:0035438">
    <property type="term" value="F:cyclic-di-GMP binding"/>
    <property type="evidence" value="ECO:0007669"/>
    <property type="project" value="InterPro"/>
</dbReference>